<dbReference type="Pfam" id="PF03102">
    <property type="entry name" value="NeuB"/>
    <property type="match status" value="1"/>
</dbReference>
<dbReference type="EC" id="2.5.1.97" evidence="2"/>
<dbReference type="InterPro" id="IPR006190">
    <property type="entry name" value="SAF_AFP_Neu5Ac"/>
</dbReference>
<dbReference type="PANTHER" id="PTHR42966">
    <property type="entry name" value="N-ACETYLNEURAMINATE SYNTHASE"/>
    <property type="match status" value="1"/>
</dbReference>
<dbReference type="NCBIfam" id="TIGR03586">
    <property type="entry name" value="PseI"/>
    <property type="match status" value="1"/>
</dbReference>
<feature type="domain" description="AFP-like" evidence="1">
    <location>
        <begin position="286"/>
        <end position="344"/>
    </location>
</feature>
<dbReference type="SMART" id="SM00858">
    <property type="entry name" value="SAF"/>
    <property type="match status" value="1"/>
</dbReference>
<accession>A0ABU9VUE8</accession>
<dbReference type="InterPro" id="IPR036732">
    <property type="entry name" value="AFP_Neu5c_C_sf"/>
</dbReference>
<dbReference type="SUPFAM" id="SSF51569">
    <property type="entry name" value="Aldolase"/>
    <property type="match status" value="1"/>
</dbReference>
<comment type="caution">
    <text evidence="2">The sequence shown here is derived from an EMBL/GenBank/DDBJ whole genome shotgun (WGS) entry which is preliminary data.</text>
</comment>
<dbReference type="CDD" id="cd11615">
    <property type="entry name" value="SAF_NeuB_like"/>
    <property type="match status" value="1"/>
</dbReference>
<evidence type="ECO:0000313" key="3">
    <source>
        <dbReference type="Proteomes" id="UP001407405"/>
    </source>
</evidence>
<keyword evidence="2" id="KW-0808">Transferase</keyword>
<dbReference type="InterPro" id="IPR051690">
    <property type="entry name" value="PseI-like"/>
</dbReference>
<name>A0ABU9VUE8_9CLOT</name>
<dbReference type="InterPro" id="IPR057736">
    <property type="entry name" value="SAF_PseI/NeuA/NeuB"/>
</dbReference>
<dbReference type="Gene3D" id="3.20.20.70">
    <property type="entry name" value="Aldolase class I"/>
    <property type="match status" value="1"/>
</dbReference>
<dbReference type="EMBL" id="JBCITM010000009">
    <property type="protein sequence ID" value="MEN1760772.1"/>
    <property type="molecule type" value="Genomic_DNA"/>
</dbReference>
<sequence length="348" mass="38881">MKNKFLEWGKTYIIAEMSANHGGDFQAARDILYAAKEAGADAIKLQTYTPDTMTIDSDGKCFQINSGLWEGENLYNLYKKAQTPWDWQGKLKEEALSLGLDFLSTPFDESAVDFLESIGVDMYKVASLELTDLPLVEYIARLQKPMIISTGMGTLEEIEEAVDTVRQQGNDQICLLKCTSAYPSPLTDMNLKTIPDLSRRFQVEVGLSDHSLGAVAPMVAVSLGARVIEKHFCLDRNIPTPDAAFSLEPHEFAHMVRSIRDVEAALGSVTYESKESEKVSLSHRRSIFVVRKIEQGEVFTRENLRIIRPADGLAPKHLKEVLGHNATEAIEPGTPLSWSHLEHEERVK</sequence>
<proteinExistence type="predicted"/>
<dbReference type="InterPro" id="IPR013785">
    <property type="entry name" value="Aldolase_TIM"/>
</dbReference>
<dbReference type="Proteomes" id="UP001407405">
    <property type="component" value="Unassembled WGS sequence"/>
</dbReference>
<dbReference type="Pfam" id="PF08666">
    <property type="entry name" value="SAF"/>
    <property type="match status" value="1"/>
</dbReference>
<dbReference type="InterPro" id="IPR020030">
    <property type="entry name" value="Pseudaminic_synth_PseI"/>
</dbReference>
<keyword evidence="3" id="KW-1185">Reference proteome</keyword>
<evidence type="ECO:0000259" key="1">
    <source>
        <dbReference type="PROSITE" id="PS50844"/>
    </source>
</evidence>
<dbReference type="InterPro" id="IPR013974">
    <property type="entry name" value="SAF"/>
</dbReference>
<dbReference type="GO" id="GO:0016740">
    <property type="term" value="F:transferase activity"/>
    <property type="evidence" value="ECO:0007669"/>
    <property type="project" value="UniProtKB-KW"/>
</dbReference>
<dbReference type="PANTHER" id="PTHR42966:SF2">
    <property type="entry name" value="PSEUDAMINIC ACID SYNTHASE"/>
    <property type="match status" value="1"/>
</dbReference>
<dbReference type="PROSITE" id="PS50844">
    <property type="entry name" value="AFP_LIKE"/>
    <property type="match status" value="1"/>
</dbReference>
<protein>
    <submittedName>
        <fullName evidence="2">Pseudaminic acid synthase</fullName>
        <ecNumber evidence="2">2.5.1.97</ecNumber>
    </submittedName>
</protein>
<organism evidence="2 3">
    <name type="scientific">Anoxynatronum sibiricum</name>
    <dbReference type="NCBI Taxonomy" id="210623"/>
    <lineage>
        <taxon>Bacteria</taxon>
        <taxon>Bacillati</taxon>
        <taxon>Bacillota</taxon>
        <taxon>Clostridia</taxon>
        <taxon>Eubacteriales</taxon>
        <taxon>Clostridiaceae</taxon>
        <taxon>Anoxynatronum</taxon>
    </lineage>
</organism>
<dbReference type="InterPro" id="IPR013132">
    <property type="entry name" value="PseI/NeuA/B-like_N"/>
</dbReference>
<gene>
    <name evidence="2" type="primary">pseI</name>
    <name evidence="2" type="ORF">AAIG11_09820</name>
</gene>
<evidence type="ECO:0000313" key="2">
    <source>
        <dbReference type="EMBL" id="MEN1760772.1"/>
    </source>
</evidence>
<dbReference type="SUPFAM" id="SSF51269">
    <property type="entry name" value="AFP III-like domain"/>
    <property type="match status" value="1"/>
</dbReference>
<dbReference type="Gene3D" id="3.90.1210.10">
    <property type="entry name" value="Antifreeze-like/N-acetylneuraminic acid synthase C-terminal domain"/>
    <property type="match status" value="1"/>
</dbReference>
<reference evidence="2 3" key="1">
    <citation type="submission" date="2024-04" db="EMBL/GenBank/DDBJ databases">
        <title>Genome sequencing and metabolic network reconstruction of aminoacids and betaine degradation by Anoxynatronum sibiricum.</title>
        <authorList>
            <person name="Detkova E.N."/>
            <person name="Boltjanskaja Y.V."/>
            <person name="Mardanov A.V."/>
            <person name="Kevbrin V."/>
        </authorList>
    </citation>
    <scope>NUCLEOTIDE SEQUENCE [LARGE SCALE GENOMIC DNA]</scope>
    <source>
        <strain evidence="2 3">Z-7981</strain>
    </source>
</reference>
<dbReference type="RefSeq" id="WP_343186097.1">
    <property type="nucleotide sequence ID" value="NZ_JBCITM010000009.1"/>
</dbReference>